<feature type="compositionally biased region" description="Basic and acidic residues" evidence="1">
    <location>
        <begin position="114"/>
        <end position="123"/>
    </location>
</feature>
<organism evidence="2 3">
    <name type="scientific">Oryza rufipogon</name>
    <name type="common">Brownbeard rice</name>
    <name type="synonym">Asian wild rice</name>
    <dbReference type="NCBI Taxonomy" id="4529"/>
    <lineage>
        <taxon>Eukaryota</taxon>
        <taxon>Viridiplantae</taxon>
        <taxon>Streptophyta</taxon>
        <taxon>Embryophyta</taxon>
        <taxon>Tracheophyta</taxon>
        <taxon>Spermatophyta</taxon>
        <taxon>Magnoliopsida</taxon>
        <taxon>Liliopsida</taxon>
        <taxon>Poales</taxon>
        <taxon>Poaceae</taxon>
        <taxon>BOP clade</taxon>
        <taxon>Oryzoideae</taxon>
        <taxon>Oryzeae</taxon>
        <taxon>Oryzinae</taxon>
        <taxon>Oryza</taxon>
    </lineage>
</organism>
<reference evidence="2" key="2">
    <citation type="submission" date="2015-06" db="UniProtKB">
        <authorList>
            <consortium name="EnsemblPlants"/>
        </authorList>
    </citation>
    <scope>IDENTIFICATION</scope>
</reference>
<dbReference type="Gramene" id="ORUFI06G08630.1">
    <property type="protein sequence ID" value="ORUFI06G08630.1"/>
    <property type="gene ID" value="ORUFI06G08630"/>
</dbReference>
<protein>
    <submittedName>
        <fullName evidence="2">Uncharacterized protein</fullName>
    </submittedName>
</protein>
<dbReference type="AlphaFoldDB" id="A0A0E0PVG1"/>
<reference evidence="3" key="1">
    <citation type="submission" date="2013-06" db="EMBL/GenBank/DDBJ databases">
        <authorList>
            <person name="Zhao Q."/>
        </authorList>
    </citation>
    <scope>NUCLEOTIDE SEQUENCE</scope>
    <source>
        <strain evidence="3">cv. W1943</strain>
    </source>
</reference>
<accession>A0A0E0PVG1</accession>
<sequence>MAKGKAKADAFLTSRGRGEAQGESLVGIAVRLICDHTCGRTCEPPCRPSSLAHCSPPHPWPPAPPPYVVGTFTAPRSHADHRMTAAWPLPPPGARIWRRENEDNARLQIQAGEESGRQRKGEAFGDSDAATALEGKQAATGRVWG</sequence>
<evidence type="ECO:0000313" key="2">
    <source>
        <dbReference type="EnsemblPlants" id="ORUFI06G08630.1"/>
    </source>
</evidence>
<name>A0A0E0PVG1_ORYRU</name>
<feature type="region of interest" description="Disordered" evidence="1">
    <location>
        <begin position="109"/>
        <end position="145"/>
    </location>
</feature>
<dbReference type="EnsemblPlants" id="ORUFI06G08630.1">
    <property type="protein sequence ID" value="ORUFI06G08630.1"/>
    <property type="gene ID" value="ORUFI06G08630"/>
</dbReference>
<dbReference type="HOGENOM" id="CLU_1790092_0_0_1"/>
<keyword evidence="3" id="KW-1185">Reference proteome</keyword>
<evidence type="ECO:0000256" key="1">
    <source>
        <dbReference type="SAM" id="MobiDB-lite"/>
    </source>
</evidence>
<proteinExistence type="predicted"/>
<dbReference type="Proteomes" id="UP000008022">
    <property type="component" value="Unassembled WGS sequence"/>
</dbReference>
<evidence type="ECO:0000313" key="3">
    <source>
        <dbReference type="Proteomes" id="UP000008022"/>
    </source>
</evidence>